<keyword evidence="2" id="KW-1185">Reference proteome</keyword>
<name>A0A7Z7HSM0_9PROT</name>
<evidence type="ECO:0000313" key="2">
    <source>
        <dbReference type="Proteomes" id="UP000242886"/>
    </source>
</evidence>
<dbReference type="Proteomes" id="UP000242886">
    <property type="component" value="Chromosome SDENCHOL"/>
</dbReference>
<protein>
    <submittedName>
        <fullName evidence="1">Uncharacterized protein</fullName>
    </submittedName>
</protein>
<sequence length="24" mass="2860">MLNGFFEEVATAILVYQVLRNERF</sequence>
<accession>A0A7Z7HSM0</accession>
<evidence type="ECO:0000313" key="1">
    <source>
        <dbReference type="EMBL" id="SMB28114.1"/>
    </source>
</evidence>
<gene>
    <name evidence="1" type="ORF">SDENCHOL_20561</name>
</gene>
<dbReference type="AlphaFoldDB" id="A0A7Z7HSM0"/>
<organism evidence="1 2">
    <name type="scientific">Sterolibacterium denitrificans</name>
    <dbReference type="NCBI Taxonomy" id="157592"/>
    <lineage>
        <taxon>Bacteria</taxon>
        <taxon>Pseudomonadati</taxon>
        <taxon>Pseudomonadota</taxon>
        <taxon>Betaproteobacteria</taxon>
        <taxon>Nitrosomonadales</taxon>
        <taxon>Sterolibacteriaceae</taxon>
        <taxon>Sterolibacterium</taxon>
    </lineage>
</organism>
<reference evidence="1" key="1">
    <citation type="submission" date="2017-03" db="EMBL/GenBank/DDBJ databases">
        <authorList>
            <consortium name="AG Boll"/>
        </authorList>
    </citation>
    <scope>NUCLEOTIDE SEQUENCE [LARGE SCALE GENOMIC DNA]</scope>
    <source>
        <strain evidence="1">Chol</strain>
    </source>
</reference>
<dbReference type="EMBL" id="LT837803">
    <property type="protein sequence ID" value="SMB28114.1"/>
    <property type="molecule type" value="Genomic_DNA"/>
</dbReference>
<proteinExistence type="predicted"/>